<dbReference type="PROSITE" id="PS50968">
    <property type="entry name" value="BIOTINYL_LIPOYL"/>
    <property type="match status" value="1"/>
</dbReference>
<dbReference type="InterPro" id="IPR000089">
    <property type="entry name" value="Biotin_lipoyl"/>
</dbReference>
<dbReference type="Pfam" id="PF00364">
    <property type="entry name" value="Biotin_lipoyl"/>
    <property type="match status" value="1"/>
</dbReference>
<name>A0A6N7XGH6_9FIRM</name>
<keyword evidence="5 8" id="KW-0443">Lipid metabolism</keyword>
<dbReference type="InterPro" id="IPR001249">
    <property type="entry name" value="AcCoA_biotinCC"/>
</dbReference>
<proteinExistence type="predicted"/>
<feature type="domain" description="Lipoyl-binding" evidence="10">
    <location>
        <begin position="100"/>
        <end position="176"/>
    </location>
</feature>
<comment type="pathway">
    <text evidence="1 8">Lipid metabolism; fatty acid biosynthesis.</text>
</comment>
<organism evidence="11 12">
    <name type="scientific">Mogibacterium kristiansenii</name>
    <dbReference type="NCBI Taxonomy" id="2606708"/>
    <lineage>
        <taxon>Bacteria</taxon>
        <taxon>Bacillati</taxon>
        <taxon>Bacillota</taxon>
        <taxon>Clostridia</taxon>
        <taxon>Peptostreptococcales</taxon>
        <taxon>Anaerovoracaceae</taxon>
        <taxon>Mogibacterium</taxon>
    </lineage>
</organism>
<evidence type="ECO:0000313" key="12">
    <source>
        <dbReference type="Proteomes" id="UP000469424"/>
    </source>
</evidence>
<reference evidence="11 12" key="1">
    <citation type="submission" date="2019-08" db="EMBL/GenBank/DDBJ databases">
        <title>In-depth cultivation of the pig gut microbiome towards novel bacterial diversity and tailored functional studies.</title>
        <authorList>
            <person name="Wylensek D."/>
            <person name="Hitch T.C.A."/>
            <person name="Clavel T."/>
        </authorList>
    </citation>
    <scope>NUCLEOTIDE SEQUENCE [LARGE SCALE GENOMIC DNA]</scope>
    <source>
        <strain evidence="11 12">WCA-MUC-591-APC-4B</strain>
    </source>
</reference>
<evidence type="ECO:0000256" key="4">
    <source>
        <dbReference type="ARBA" id="ARBA00022832"/>
    </source>
</evidence>
<evidence type="ECO:0000256" key="6">
    <source>
        <dbReference type="ARBA" id="ARBA00023160"/>
    </source>
</evidence>
<keyword evidence="7 8" id="KW-0092">Biotin</keyword>
<dbReference type="PRINTS" id="PR01071">
    <property type="entry name" value="ACOABIOTINCC"/>
</dbReference>
<evidence type="ECO:0000313" key="11">
    <source>
        <dbReference type="EMBL" id="MST70318.1"/>
    </source>
</evidence>
<evidence type="ECO:0000256" key="8">
    <source>
        <dbReference type="RuleBase" id="RU364072"/>
    </source>
</evidence>
<comment type="function">
    <text evidence="8">This protein is a component of the acetyl coenzyme A carboxylase complex; first, biotin carboxylase catalyzes the carboxylation of the carrier protein and then the transcarboxylase transfers the carboxyl group to form malonyl-CoA.</text>
</comment>
<keyword evidence="4 8" id="KW-0276">Fatty acid metabolism</keyword>
<dbReference type="GO" id="GO:0003989">
    <property type="term" value="F:acetyl-CoA carboxylase activity"/>
    <property type="evidence" value="ECO:0007669"/>
    <property type="project" value="InterPro"/>
</dbReference>
<evidence type="ECO:0000256" key="7">
    <source>
        <dbReference type="ARBA" id="ARBA00023267"/>
    </source>
</evidence>
<dbReference type="PANTHER" id="PTHR45266">
    <property type="entry name" value="OXALOACETATE DECARBOXYLASE ALPHA CHAIN"/>
    <property type="match status" value="1"/>
</dbReference>
<dbReference type="Proteomes" id="UP000469424">
    <property type="component" value="Unassembled WGS sequence"/>
</dbReference>
<evidence type="ECO:0000256" key="9">
    <source>
        <dbReference type="SAM" id="MobiDB-lite"/>
    </source>
</evidence>
<dbReference type="RefSeq" id="WP_154553879.1">
    <property type="nucleotide sequence ID" value="NZ_VUNA01000004.1"/>
</dbReference>
<dbReference type="GO" id="GO:0006633">
    <property type="term" value="P:fatty acid biosynthetic process"/>
    <property type="evidence" value="ECO:0007669"/>
    <property type="project" value="UniProtKB-UniPathway"/>
</dbReference>
<evidence type="ECO:0000256" key="1">
    <source>
        <dbReference type="ARBA" id="ARBA00005194"/>
    </source>
</evidence>
<keyword evidence="3 8" id="KW-0444">Lipid biosynthesis</keyword>
<comment type="caution">
    <text evidence="11">The sequence shown here is derived from an EMBL/GenBank/DDBJ whole genome shotgun (WGS) entry which is preliminary data.</text>
</comment>
<dbReference type="GO" id="GO:0009317">
    <property type="term" value="C:acetyl-CoA carboxylase complex"/>
    <property type="evidence" value="ECO:0007669"/>
    <property type="project" value="InterPro"/>
</dbReference>
<feature type="region of interest" description="Disordered" evidence="9">
    <location>
        <begin position="48"/>
        <end position="100"/>
    </location>
</feature>
<evidence type="ECO:0000259" key="10">
    <source>
        <dbReference type="PROSITE" id="PS50968"/>
    </source>
</evidence>
<dbReference type="InterPro" id="IPR011053">
    <property type="entry name" value="Single_hybrid_motif"/>
</dbReference>
<dbReference type="NCBIfam" id="TIGR00531">
    <property type="entry name" value="BCCP"/>
    <property type="match status" value="1"/>
</dbReference>
<dbReference type="AlphaFoldDB" id="A0A6N7XGH6"/>
<gene>
    <name evidence="11" type="primary">accB</name>
    <name evidence="11" type="ORF">FYJ65_03015</name>
</gene>
<sequence>MDSQKIVKDLLNEFKESDLTEFEMETAELRLRFGRGVNAGSGMASGNSFAQNNPAAERVSGNAAAPAASASETVKENAPSASAPENVKENAPAAGTDDNLEPVKAPLVGTFYAAPSPDADPFVQEGQKVSKGETLCILEAMKMMNELTAPYDLIVRRILGVNGEMAEYNQVLFEVEKC</sequence>
<evidence type="ECO:0000256" key="5">
    <source>
        <dbReference type="ARBA" id="ARBA00023098"/>
    </source>
</evidence>
<evidence type="ECO:0000256" key="3">
    <source>
        <dbReference type="ARBA" id="ARBA00022516"/>
    </source>
</evidence>
<accession>A0A6N7XGH6</accession>
<dbReference type="CDD" id="cd06850">
    <property type="entry name" value="biotinyl_domain"/>
    <property type="match status" value="1"/>
</dbReference>
<dbReference type="PANTHER" id="PTHR45266:SF3">
    <property type="entry name" value="OXALOACETATE DECARBOXYLASE ALPHA CHAIN"/>
    <property type="match status" value="1"/>
</dbReference>
<keyword evidence="6 8" id="KW-0275">Fatty acid biosynthesis</keyword>
<dbReference type="EMBL" id="VUNA01000004">
    <property type="protein sequence ID" value="MST70318.1"/>
    <property type="molecule type" value="Genomic_DNA"/>
</dbReference>
<keyword evidence="12" id="KW-1185">Reference proteome</keyword>
<dbReference type="InterPro" id="IPR050709">
    <property type="entry name" value="Biotin_Carboxyl_Carrier/Decarb"/>
</dbReference>
<dbReference type="InterPro" id="IPR001882">
    <property type="entry name" value="Biotin_BS"/>
</dbReference>
<dbReference type="UniPathway" id="UPA00094"/>
<dbReference type="SUPFAM" id="SSF51230">
    <property type="entry name" value="Single hybrid motif"/>
    <property type="match status" value="1"/>
</dbReference>
<dbReference type="Gene3D" id="2.40.50.100">
    <property type="match status" value="1"/>
</dbReference>
<evidence type="ECO:0000256" key="2">
    <source>
        <dbReference type="ARBA" id="ARBA00017562"/>
    </source>
</evidence>
<dbReference type="PROSITE" id="PS00188">
    <property type="entry name" value="BIOTIN"/>
    <property type="match status" value="1"/>
</dbReference>
<protein>
    <recommendedName>
        <fullName evidence="2 8">Biotin carboxyl carrier protein of acetyl-CoA carboxylase</fullName>
    </recommendedName>
</protein>